<feature type="transmembrane region" description="Helical" evidence="1">
    <location>
        <begin position="88"/>
        <end position="111"/>
    </location>
</feature>
<dbReference type="EMBL" id="MGJI01000008">
    <property type="protein sequence ID" value="OGN05477.1"/>
    <property type="molecule type" value="Genomic_DNA"/>
</dbReference>
<sequence>MLEVTAASDVVRASLLTLWGNVAGFLPRLVAAIVVFLVGWIVAVLIAKLVWHIIRIIRLDRALEGVGFRKVWERSGYKLNSPLFFYELVKWFFVVVFLMAATDILGLAQVTEFLRTVVYYLPNVFVATFVVLIGVLVARFTEGLVRGWVKAAELVSANFLGSLTKWSILIFSFLIALSQLKVADEIVRIVVIGFVAAGALAIGLAFGLGGRAHADEVIAKMRKHIGE</sequence>
<dbReference type="Pfam" id="PF05552">
    <property type="entry name" value="MS_channel_1st_1"/>
    <property type="match status" value="2"/>
</dbReference>
<organism evidence="2 3">
    <name type="scientific">Candidatus Yanofskybacteria bacterium RIFCSPHIGHO2_01_FULL_44_17</name>
    <dbReference type="NCBI Taxonomy" id="1802668"/>
    <lineage>
        <taxon>Bacteria</taxon>
        <taxon>Candidatus Yanofskyibacteriota</taxon>
    </lineage>
</organism>
<dbReference type="InterPro" id="IPR008910">
    <property type="entry name" value="MSC_TM_helix"/>
</dbReference>
<name>A0A1F8EX86_9BACT</name>
<proteinExistence type="predicted"/>
<feature type="transmembrane region" description="Helical" evidence="1">
    <location>
        <begin position="117"/>
        <end position="138"/>
    </location>
</feature>
<feature type="transmembrane region" description="Helical" evidence="1">
    <location>
        <begin position="29"/>
        <end position="51"/>
    </location>
</feature>
<reference evidence="2 3" key="1">
    <citation type="journal article" date="2016" name="Nat. Commun.">
        <title>Thousands of microbial genomes shed light on interconnected biogeochemical processes in an aquifer system.</title>
        <authorList>
            <person name="Anantharaman K."/>
            <person name="Brown C.T."/>
            <person name="Hug L.A."/>
            <person name="Sharon I."/>
            <person name="Castelle C.J."/>
            <person name="Probst A.J."/>
            <person name="Thomas B.C."/>
            <person name="Singh A."/>
            <person name="Wilkins M.J."/>
            <person name="Karaoz U."/>
            <person name="Brodie E.L."/>
            <person name="Williams K.H."/>
            <person name="Hubbard S.S."/>
            <person name="Banfield J.F."/>
        </authorList>
    </citation>
    <scope>NUCLEOTIDE SEQUENCE [LARGE SCALE GENOMIC DNA]</scope>
</reference>
<keyword evidence="1" id="KW-0472">Membrane</keyword>
<dbReference type="AlphaFoldDB" id="A0A1F8EX86"/>
<evidence type="ECO:0000256" key="1">
    <source>
        <dbReference type="SAM" id="Phobius"/>
    </source>
</evidence>
<dbReference type="STRING" id="1802668.A2831_01385"/>
<protein>
    <submittedName>
        <fullName evidence="2">Uncharacterized protein</fullName>
    </submittedName>
</protein>
<gene>
    <name evidence="2" type="ORF">A2831_01385</name>
</gene>
<feature type="transmembrane region" description="Helical" evidence="1">
    <location>
        <begin position="186"/>
        <end position="208"/>
    </location>
</feature>
<evidence type="ECO:0000313" key="2">
    <source>
        <dbReference type="EMBL" id="OGN05477.1"/>
    </source>
</evidence>
<comment type="caution">
    <text evidence="2">The sequence shown here is derived from an EMBL/GenBank/DDBJ whole genome shotgun (WGS) entry which is preliminary data.</text>
</comment>
<evidence type="ECO:0000313" key="3">
    <source>
        <dbReference type="Proteomes" id="UP000177507"/>
    </source>
</evidence>
<accession>A0A1F8EX86</accession>
<keyword evidence="1" id="KW-1133">Transmembrane helix</keyword>
<dbReference type="Gene3D" id="1.10.287.1260">
    <property type="match status" value="1"/>
</dbReference>
<dbReference type="Proteomes" id="UP000177507">
    <property type="component" value="Unassembled WGS sequence"/>
</dbReference>
<feature type="transmembrane region" description="Helical" evidence="1">
    <location>
        <begin position="159"/>
        <end position="180"/>
    </location>
</feature>
<keyword evidence="1" id="KW-0812">Transmembrane</keyword>